<organism evidence="1 2">
    <name type="scientific">Paramuricea clavata</name>
    <name type="common">Red gorgonian</name>
    <name type="synonym">Violescent sea-whip</name>
    <dbReference type="NCBI Taxonomy" id="317549"/>
    <lineage>
        <taxon>Eukaryota</taxon>
        <taxon>Metazoa</taxon>
        <taxon>Cnidaria</taxon>
        <taxon>Anthozoa</taxon>
        <taxon>Octocorallia</taxon>
        <taxon>Malacalcyonacea</taxon>
        <taxon>Plexauridae</taxon>
        <taxon>Paramuricea</taxon>
    </lineage>
</organism>
<accession>A0A7D9K4P0</accession>
<dbReference type="Proteomes" id="UP001152795">
    <property type="component" value="Unassembled WGS sequence"/>
</dbReference>
<reference evidence="1" key="1">
    <citation type="submission" date="2020-04" db="EMBL/GenBank/DDBJ databases">
        <authorList>
            <person name="Alioto T."/>
            <person name="Alioto T."/>
            <person name="Gomez Garrido J."/>
        </authorList>
    </citation>
    <scope>NUCLEOTIDE SEQUENCE</scope>
    <source>
        <strain evidence="1">A484AB</strain>
    </source>
</reference>
<gene>
    <name evidence="1" type="ORF">PACLA_8A041195</name>
</gene>
<comment type="caution">
    <text evidence="1">The sequence shown here is derived from an EMBL/GenBank/DDBJ whole genome shotgun (WGS) entry which is preliminary data.</text>
</comment>
<evidence type="ECO:0000313" key="1">
    <source>
        <dbReference type="EMBL" id="CAB4041369.1"/>
    </source>
</evidence>
<sequence length="176" mass="19866">MKFGIAILVALVVCLSPSVHGAETDVIRVFDDKVHLTEKEMQDYLKQADLEKYGFEKTVEVSTETDENGKTKKKKTIYYKVTDDCSKVMFWEGVLEQRLPKELKNSKILSTTQKEVQRRIANPNTKSCTVMLEIHPNKCLVKTPDNGVSKRAFGQRKAGWCLGCNWCSGVAIAYGK</sequence>
<dbReference type="AlphaFoldDB" id="A0A7D9K4P0"/>
<evidence type="ECO:0000313" key="2">
    <source>
        <dbReference type="Proteomes" id="UP001152795"/>
    </source>
</evidence>
<proteinExistence type="predicted"/>
<dbReference type="OrthoDB" id="5988715at2759"/>
<dbReference type="EMBL" id="CACRXK020028199">
    <property type="protein sequence ID" value="CAB4041369.1"/>
    <property type="molecule type" value="Genomic_DNA"/>
</dbReference>
<keyword evidence="2" id="KW-1185">Reference proteome</keyword>
<name>A0A7D9K4P0_PARCT</name>
<protein>
    <submittedName>
        <fullName evidence="1">Uncharacterized protein</fullName>
    </submittedName>
</protein>